<keyword evidence="6 18" id="KW-1133">Transmembrane helix</keyword>
<dbReference type="PANTHER" id="PTHR32546">
    <property type="entry name" value="G-PROTEIN COUPLED RECEPTOR 158-RELATED"/>
    <property type="match status" value="1"/>
</dbReference>
<keyword evidence="12" id="KW-0325">Glycoprotein</keyword>
<evidence type="ECO:0000256" key="15">
    <source>
        <dbReference type="ARBA" id="ARBA00023273"/>
    </source>
</evidence>
<feature type="transmembrane region" description="Helical" evidence="18">
    <location>
        <begin position="684"/>
        <end position="703"/>
    </location>
</feature>
<dbReference type="AlphaFoldDB" id="A0A8J2JK63"/>
<sequence length="783" mass="90148">MRAGMAFNFFSTLSNRVWLFVYYWVVVASILASSSVSTNNNDNKNVQLDYPEETQVYALTEQLRGIESIFTCAYGTLCSSPSSDRHRFFPNVSIGANEHLARLAKEKINVIAALVRRWTYKNSTPRNSTEERELIGYILQTMQSAPAVRDVRFVMFFSEEQASGKHWLYKLNLSTTDIDGNNWDAKESVHVQNISTKDLKKSPWFLKPPDPSNDDMNIENKFDERTAYRHSRIHNSNFPGPIFGHWTWPYFLCSRRINNNSHGRVENIDTDTLSNTQETAVSNYEMTNHKSNQSWPKCEYTLEGHFLVSYTSAFLMYNQSRGIYGIISFDMDLSNYSINQCDYASEEEMRSDKAENPLHVFRGTHKCDRNTSLCEFKPGRGWRQGSYNCSCNKSHYAFKPDWNNTVAGDNAEMAWWDWKNLDDNQKYYEDLVTCKRCPEGCEDCIDGESCLAEISWVFRIGLLSVSMVSITCTVGIILIVYKYRRVPVLKSSSPIFHCIVLVGCIIMYTEMVALFPVLTMQSCVAVKWTRHLGFCITYTALYMKLCRVYLTFRVKSAHKIKLTEKHLLHWMSPIMVIMLLYLFAWTLSSPPGIQVMETTDKKRFIQCVYNWWDHALATGEVIFLSYGVWICYRIRENPDAQFISYSIYNIAIINILMAALHLIILPNAGPDVKYLFAFIRTQMSTTITIALVFGSKLYCVLWGKPKELKEMPSSANGFGHDTLDLAEENQQLKEELQKLAGQMERLKCYAMGKNNPHLKQSSANISNADLEFNSNRLETFTTL</sequence>
<keyword evidence="3" id="KW-1003">Cell membrane</keyword>
<evidence type="ECO:0000256" key="7">
    <source>
        <dbReference type="ARBA" id="ARBA00023018"/>
    </source>
</evidence>
<protein>
    <recommendedName>
        <fullName evidence="19">G-protein coupled receptors family 3 profile domain-containing protein</fullName>
    </recommendedName>
</protein>
<evidence type="ECO:0000256" key="13">
    <source>
        <dbReference type="ARBA" id="ARBA00023224"/>
    </source>
</evidence>
<dbReference type="PROSITE" id="PS50259">
    <property type="entry name" value="G_PROTEIN_RECEP_F3_4"/>
    <property type="match status" value="1"/>
</dbReference>
<dbReference type="Proteomes" id="UP000708208">
    <property type="component" value="Unassembled WGS sequence"/>
</dbReference>
<dbReference type="GO" id="GO:0004930">
    <property type="term" value="F:G protein-coupled receptor activity"/>
    <property type="evidence" value="ECO:0007669"/>
    <property type="project" value="UniProtKB-KW"/>
</dbReference>
<evidence type="ECO:0000256" key="17">
    <source>
        <dbReference type="SAM" id="Coils"/>
    </source>
</evidence>
<evidence type="ECO:0000256" key="12">
    <source>
        <dbReference type="ARBA" id="ARBA00023180"/>
    </source>
</evidence>
<evidence type="ECO:0000256" key="14">
    <source>
        <dbReference type="ARBA" id="ARBA00023257"/>
    </source>
</evidence>
<feature type="transmembrane region" description="Helical" evidence="18">
    <location>
        <begin position="495"/>
        <end position="516"/>
    </location>
</feature>
<evidence type="ECO:0000256" key="4">
    <source>
        <dbReference type="ARBA" id="ARBA00022692"/>
    </source>
</evidence>
<keyword evidence="11" id="KW-0675">Receptor</keyword>
<evidence type="ECO:0000256" key="8">
    <source>
        <dbReference type="ARBA" id="ARBA00023040"/>
    </source>
</evidence>
<evidence type="ECO:0000256" key="5">
    <source>
        <dbReference type="ARBA" id="ARBA00022729"/>
    </source>
</evidence>
<feature type="transmembrane region" description="Helical" evidence="18">
    <location>
        <begin position="528"/>
        <end position="546"/>
    </location>
</feature>
<evidence type="ECO:0000256" key="16">
    <source>
        <dbReference type="ARBA" id="ARBA00034104"/>
    </source>
</evidence>
<comment type="similarity">
    <text evidence="2">Belongs to the G-protein coupled receptor 3 family.</text>
</comment>
<keyword evidence="8" id="KW-0297">G-protein coupled receptor</keyword>
<keyword evidence="9 18" id="KW-0472">Membrane</keyword>
<name>A0A8J2JK63_9HEXA</name>
<dbReference type="Pfam" id="PF00003">
    <property type="entry name" value="7tm_3"/>
    <property type="match status" value="1"/>
</dbReference>
<keyword evidence="10" id="KW-1015">Disulfide bond</keyword>
<evidence type="ECO:0000256" key="1">
    <source>
        <dbReference type="ARBA" id="ARBA00004487"/>
    </source>
</evidence>
<organism evidence="20 21">
    <name type="scientific">Allacma fusca</name>
    <dbReference type="NCBI Taxonomy" id="39272"/>
    <lineage>
        <taxon>Eukaryota</taxon>
        <taxon>Metazoa</taxon>
        <taxon>Ecdysozoa</taxon>
        <taxon>Arthropoda</taxon>
        <taxon>Hexapoda</taxon>
        <taxon>Collembola</taxon>
        <taxon>Symphypleona</taxon>
        <taxon>Sminthuridae</taxon>
        <taxon>Allacma</taxon>
    </lineage>
</organism>
<gene>
    <name evidence="20" type="ORF">AFUS01_LOCUS8159</name>
</gene>
<keyword evidence="17" id="KW-0175">Coiled coil</keyword>
<dbReference type="Pfam" id="PF22572">
    <property type="entry name" value="GPR158_179_EC"/>
    <property type="match status" value="1"/>
</dbReference>
<dbReference type="OrthoDB" id="2129233at2759"/>
<dbReference type="GO" id="GO:0045211">
    <property type="term" value="C:postsynaptic membrane"/>
    <property type="evidence" value="ECO:0007669"/>
    <property type="project" value="UniProtKB-SubCell"/>
</dbReference>
<keyword evidence="7" id="KW-0770">Synapse</keyword>
<feature type="transmembrane region" description="Helical" evidence="18">
    <location>
        <begin position="608"/>
        <end position="630"/>
    </location>
</feature>
<evidence type="ECO:0000256" key="18">
    <source>
        <dbReference type="SAM" id="Phobius"/>
    </source>
</evidence>
<evidence type="ECO:0000256" key="3">
    <source>
        <dbReference type="ARBA" id="ARBA00022475"/>
    </source>
</evidence>
<keyword evidence="4 18" id="KW-0812">Transmembrane</keyword>
<feature type="coiled-coil region" evidence="17">
    <location>
        <begin position="722"/>
        <end position="749"/>
    </location>
</feature>
<accession>A0A8J2JK63</accession>
<comment type="subcellular location">
    <subcellularLocation>
        <location evidence="1">Cell projection</location>
        <location evidence="1">Neuron projection</location>
    </subcellularLocation>
    <subcellularLocation>
        <location evidence="16">Postsynaptic cell membrane</location>
        <topology evidence="16">Multi-pass membrane protein</topology>
    </subcellularLocation>
</comment>
<keyword evidence="5" id="KW-0732">Signal</keyword>
<dbReference type="GO" id="GO:0043005">
    <property type="term" value="C:neuron projection"/>
    <property type="evidence" value="ECO:0007669"/>
    <property type="project" value="UniProtKB-SubCell"/>
</dbReference>
<feature type="transmembrane region" description="Helical" evidence="18">
    <location>
        <begin position="456"/>
        <end position="483"/>
    </location>
</feature>
<evidence type="ECO:0000256" key="9">
    <source>
        <dbReference type="ARBA" id="ARBA00023136"/>
    </source>
</evidence>
<evidence type="ECO:0000313" key="21">
    <source>
        <dbReference type="Proteomes" id="UP000708208"/>
    </source>
</evidence>
<keyword evidence="15" id="KW-0966">Cell projection</keyword>
<dbReference type="InterPro" id="IPR017978">
    <property type="entry name" value="GPCR_3_C"/>
</dbReference>
<evidence type="ECO:0000256" key="2">
    <source>
        <dbReference type="ARBA" id="ARBA00007242"/>
    </source>
</evidence>
<proteinExistence type="inferred from homology"/>
<keyword evidence="14" id="KW-0628">Postsynaptic cell membrane</keyword>
<evidence type="ECO:0000256" key="10">
    <source>
        <dbReference type="ARBA" id="ARBA00023157"/>
    </source>
</evidence>
<dbReference type="InterPro" id="IPR054714">
    <property type="entry name" value="GPR158_179_extracellular"/>
</dbReference>
<comment type="caution">
    <text evidence="20">The sequence shown here is derived from an EMBL/GenBank/DDBJ whole genome shotgun (WGS) entry which is preliminary data.</text>
</comment>
<feature type="transmembrane region" description="Helical" evidence="18">
    <location>
        <begin position="567"/>
        <end position="588"/>
    </location>
</feature>
<dbReference type="PANTHER" id="PTHR32546:SF16">
    <property type="entry name" value="G-PROTEIN COUPLED RECEPTOR CG31760-RELATED"/>
    <property type="match status" value="1"/>
</dbReference>
<evidence type="ECO:0000256" key="11">
    <source>
        <dbReference type="ARBA" id="ARBA00023170"/>
    </source>
</evidence>
<keyword evidence="21" id="KW-1185">Reference proteome</keyword>
<feature type="transmembrane region" description="Helical" evidence="18">
    <location>
        <begin position="642"/>
        <end position="664"/>
    </location>
</feature>
<keyword evidence="13" id="KW-0807">Transducer</keyword>
<evidence type="ECO:0000259" key="19">
    <source>
        <dbReference type="PROSITE" id="PS50259"/>
    </source>
</evidence>
<feature type="domain" description="G-protein coupled receptors family 3 profile" evidence="19">
    <location>
        <begin position="458"/>
        <end position="716"/>
    </location>
</feature>
<evidence type="ECO:0000256" key="6">
    <source>
        <dbReference type="ARBA" id="ARBA00022989"/>
    </source>
</evidence>
<evidence type="ECO:0000313" key="20">
    <source>
        <dbReference type="EMBL" id="CAG7718790.1"/>
    </source>
</evidence>
<dbReference type="EMBL" id="CAJVCH010056009">
    <property type="protein sequence ID" value="CAG7718790.1"/>
    <property type="molecule type" value="Genomic_DNA"/>
</dbReference>
<dbReference type="InterPro" id="IPR043458">
    <property type="entry name" value="GPR158/179"/>
</dbReference>
<reference evidence="20" key="1">
    <citation type="submission" date="2021-06" db="EMBL/GenBank/DDBJ databases">
        <authorList>
            <person name="Hodson N. C."/>
            <person name="Mongue J. A."/>
            <person name="Jaron S. K."/>
        </authorList>
    </citation>
    <scope>NUCLEOTIDE SEQUENCE</scope>
</reference>